<accession>A0ABS6BPS4</accession>
<dbReference type="GO" id="GO:0030414">
    <property type="term" value="F:peptidase inhibitor activity"/>
    <property type="evidence" value="ECO:0007669"/>
    <property type="project" value="UniProtKB-KW"/>
</dbReference>
<dbReference type="Proteomes" id="UP000776252">
    <property type="component" value="Unassembled WGS sequence"/>
</dbReference>
<feature type="domain" description="Proteinase inhibitor I42 chagasin" evidence="1">
    <location>
        <begin position="24"/>
        <end position="111"/>
    </location>
</feature>
<dbReference type="InterPro" id="IPR052781">
    <property type="entry name" value="Cys_protease_inhibitor_I42"/>
</dbReference>
<evidence type="ECO:0000313" key="2">
    <source>
        <dbReference type="EMBL" id="MBU3158915.1"/>
    </source>
</evidence>
<dbReference type="EMBL" id="JAHLDV010000005">
    <property type="protein sequence ID" value="MBU3158915.1"/>
    <property type="molecule type" value="Genomic_DNA"/>
</dbReference>
<name>A0ABS6BPS4_9CLOT</name>
<sequence>MDKKYENFKLNAIVLGNKLINIISLHEHMVIELTESPTTGYSWHYTTSDPSIIILEEKVIYDFNKPNILGGSKQIIWKFKCLNCGECKITFSYYKSWKKESCFLDELTYIIKVQ</sequence>
<dbReference type="PANTHER" id="PTHR36530:SF1">
    <property type="entry name" value="AMOEBIASIN-1"/>
    <property type="match status" value="1"/>
</dbReference>
<evidence type="ECO:0000313" key="3">
    <source>
        <dbReference type="Proteomes" id="UP000776252"/>
    </source>
</evidence>
<organism evidence="2 3">
    <name type="scientific">Clostridium frigoris</name>
    <dbReference type="NCBI Taxonomy" id="205327"/>
    <lineage>
        <taxon>Bacteria</taxon>
        <taxon>Bacillati</taxon>
        <taxon>Bacillota</taxon>
        <taxon>Clostridia</taxon>
        <taxon>Eubacteriales</taxon>
        <taxon>Clostridiaceae</taxon>
        <taxon>Clostridium</taxon>
    </lineage>
</organism>
<keyword evidence="2" id="KW-0646">Protease inhibitor</keyword>
<comment type="caution">
    <text evidence="2">The sequence shown here is derived from an EMBL/GenBank/DDBJ whole genome shotgun (WGS) entry which is preliminary data.</text>
</comment>
<reference evidence="2 3" key="1">
    <citation type="submission" date="2021-06" db="EMBL/GenBank/DDBJ databases">
        <title>Clostridia strains as spoilage organisms.</title>
        <authorList>
            <person name="Wambui J."/>
            <person name="Stephan R."/>
            <person name="Stevens M.J.A."/>
        </authorList>
    </citation>
    <scope>NUCLEOTIDE SEQUENCE [LARGE SCALE GENOMIC DNA]</scope>
    <source>
        <strain evidence="2 3">DSM 14204</strain>
    </source>
</reference>
<dbReference type="InterPro" id="IPR018990">
    <property type="entry name" value="Prot_inh_I42_chagasin"/>
</dbReference>
<dbReference type="Pfam" id="PF09394">
    <property type="entry name" value="Inhibitor_I42"/>
    <property type="match status" value="1"/>
</dbReference>
<keyword evidence="3" id="KW-1185">Reference proteome</keyword>
<dbReference type="PANTHER" id="PTHR36530">
    <property type="entry name" value="INHIBITOR OF CYSTEINE PEPTIDASE"/>
    <property type="match status" value="1"/>
</dbReference>
<proteinExistence type="predicted"/>
<evidence type="ECO:0000259" key="1">
    <source>
        <dbReference type="Pfam" id="PF09394"/>
    </source>
</evidence>
<gene>
    <name evidence="2" type="ORF">KPL37_03935</name>
</gene>
<protein>
    <submittedName>
        <fullName evidence="2">Protease inhibitor I42 family protein</fullName>
    </submittedName>
</protein>
<dbReference type="RefSeq" id="WP_216146121.1">
    <property type="nucleotide sequence ID" value="NZ_JAHLDV010000005.1"/>
</dbReference>